<name>A0A951QM90_9CYAN</name>
<evidence type="ECO:0000313" key="1">
    <source>
        <dbReference type="EMBL" id="MBW4667105.1"/>
    </source>
</evidence>
<evidence type="ECO:0000313" key="2">
    <source>
        <dbReference type="Proteomes" id="UP000729701"/>
    </source>
</evidence>
<dbReference type="EMBL" id="JAHHGZ010000005">
    <property type="protein sequence ID" value="MBW4667105.1"/>
    <property type="molecule type" value="Genomic_DNA"/>
</dbReference>
<dbReference type="Proteomes" id="UP000729701">
    <property type="component" value="Unassembled WGS sequence"/>
</dbReference>
<proteinExistence type="predicted"/>
<protein>
    <submittedName>
        <fullName evidence="1">Uncharacterized protein</fullName>
    </submittedName>
</protein>
<accession>A0A951QM90</accession>
<organism evidence="1 2">
    <name type="scientific">Cyanomargarita calcarea GSE-NOS-MK-12-04C</name>
    <dbReference type="NCBI Taxonomy" id="2839659"/>
    <lineage>
        <taxon>Bacteria</taxon>
        <taxon>Bacillati</taxon>
        <taxon>Cyanobacteriota</taxon>
        <taxon>Cyanophyceae</taxon>
        <taxon>Nostocales</taxon>
        <taxon>Cyanomargaritaceae</taxon>
        <taxon>Cyanomargarita</taxon>
    </lineage>
</organism>
<comment type="caution">
    <text evidence="1">The sequence shown here is derived from an EMBL/GenBank/DDBJ whole genome shotgun (WGS) entry which is preliminary data.</text>
</comment>
<gene>
    <name evidence="1" type="ORF">KME60_06565</name>
</gene>
<reference evidence="1" key="1">
    <citation type="submission" date="2021-05" db="EMBL/GenBank/DDBJ databases">
        <authorList>
            <person name="Pietrasiak N."/>
            <person name="Ward R."/>
            <person name="Stajich J.E."/>
            <person name="Kurbessoian T."/>
        </authorList>
    </citation>
    <scope>NUCLEOTIDE SEQUENCE</scope>
    <source>
        <strain evidence="1">GSE-NOS-MK-12-04C</strain>
    </source>
</reference>
<dbReference type="AlphaFoldDB" id="A0A951QM90"/>
<sequence length="132" mass="15085">MLKLDTRDFSRHAYNGLLEVQKKVRSSDHKKASAIVQGISEYISTWGLHRLCGDGLKYMNTRSEDTRYKGHVYQQFLKTLQDLSNIPFACDNASSLIGMDLQVYTGLNRLAIELAREWSFWVVPILGEAESE</sequence>
<reference evidence="1" key="2">
    <citation type="journal article" date="2022" name="Microbiol. Resour. Announc.">
        <title>Metagenome Sequencing to Explore Phylogenomics of Terrestrial Cyanobacteria.</title>
        <authorList>
            <person name="Ward R.D."/>
            <person name="Stajich J.E."/>
            <person name="Johansen J.R."/>
            <person name="Huntemann M."/>
            <person name="Clum A."/>
            <person name="Foster B."/>
            <person name="Foster B."/>
            <person name="Roux S."/>
            <person name="Palaniappan K."/>
            <person name="Varghese N."/>
            <person name="Mukherjee S."/>
            <person name="Reddy T.B.K."/>
            <person name="Daum C."/>
            <person name="Copeland A."/>
            <person name="Chen I.A."/>
            <person name="Ivanova N.N."/>
            <person name="Kyrpides N.C."/>
            <person name="Shapiro N."/>
            <person name="Eloe-Fadrosh E.A."/>
            <person name="Pietrasiak N."/>
        </authorList>
    </citation>
    <scope>NUCLEOTIDE SEQUENCE</scope>
    <source>
        <strain evidence="1">GSE-NOS-MK-12-04C</strain>
    </source>
</reference>